<protein>
    <submittedName>
        <fullName evidence="1">Uncharacterized protein</fullName>
    </submittedName>
</protein>
<dbReference type="EMBL" id="JANIIC010000048">
    <property type="protein sequence ID" value="MCQ8833774.1"/>
    <property type="molecule type" value="Genomic_DNA"/>
</dbReference>
<comment type="caution">
    <text evidence="1">The sequence shown here is derived from an EMBL/GenBank/DDBJ whole genome shotgun (WGS) entry which is preliminary data.</text>
</comment>
<dbReference type="Proteomes" id="UP001142400">
    <property type="component" value="Unassembled WGS sequence"/>
</dbReference>
<gene>
    <name evidence="1" type="ORF">NQU54_33165</name>
</gene>
<organism evidence="1 2">
    <name type="scientific">Streptomyces malaysiensis subsp. samsunensis</name>
    <dbReference type="NCBI Taxonomy" id="459658"/>
    <lineage>
        <taxon>Bacteria</taxon>
        <taxon>Bacillati</taxon>
        <taxon>Actinomycetota</taxon>
        <taxon>Actinomycetes</taxon>
        <taxon>Kitasatosporales</taxon>
        <taxon>Streptomycetaceae</taxon>
        <taxon>Streptomyces</taxon>
        <taxon>Streptomyces violaceusniger group</taxon>
    </lineage>
</organism>
<keyword evidence="2" id="KW-1185">Reference proteome</keyword>
<accession>A0A9X2RZA0</accession>
<evidence type="ECO:0000313" key="2">
    <source>
        <dbReference type="Proteomes" id="UP001142400"/>
    </source>
</evidence>
<reference evidence="1" key="1">
    <citation type="submission" date="2022-06" db="EMBL/GenBank/DDBJ databases">
        <title>WGS of actinobacteria.</title>
        <authorList>
            <person name="Thawai C."/>
        </authorList>
    </citation>
    <scope>NUCLEOTIDE SEQUENCE</scope>
    <source>
        <strain evidence="1">DSM 42010</strain>
    </source>
</reference>
<dbReference type="AlphaFoldDB" id="A0A9X2RZA0"/>
<sequence>MTRQCTTHLRPRENVATHTAIQTGAATALTRAFGYRIPASALLTGAAINGFTHAAIDRGALFLWLAKKAGQSGYIEHCQTVRLDKDGTPKEEINGPGTAWIELDAALHRFIGVGAAAVTTWLATRKGGRR</sequence>
<dbReference type="RefSeq" id="WP_257634250.1">
    <property type="nucleotide sequence ID" value="NZ_JANIIC010000048.1"/>
</dbReference>
<evidence type="ECO:0000313" key="1">
    <source>
        <dbReference type="EMBL" id="MCQ8833774.1"/>
    </source>
</evidence>
<proteinExistence type="predicted"/>
<name>A0A9X2RZA0_STRMQ</name>